<organism evidence="1 2">
    <name type="scientific">Pristionchus mayeri</name>
    <dbReference type="NCBI Taxonomy" id="1317129"/>
    <lineage>
        <taxon>Eukaryota</taxon>
        <taxon>Metazoa</taxon>
        <taxon>Ecdysozoa</taxon>
        <taxon>Nematoda</taxon>
        <taxon>Chromadorea</taxon>
        <taxon>Rhabditida</taxon>
        <taxon>Rhabditina</taxon>
        <taxon>Diplogasteromorpha</taxon>
        <taxon>Diplogasteroidea</taxon>
        <taxon>Neodiplogasteridae</taxon>
        <taxon>Pristionchus</taxon>
    </lineage>
</organism>
<protein>
    <submittedName>
        <fullName evidence="1">Uncharacterized protein</fullName>
    </submittedName>
</protein>
<feature type="non-terminal residue" evidence="1">
    <location>
        <position position="263"/>
    </location>
</feature>
<reference evidence="2" key="1">
    <citation type="submission" date="2022-10" db="EMBL/GenBank/DDBJ databases">
        <title>Genome assembly of Pristionchus species.</title>
        <authorList>
            <person name="Yoshida K."/>
            <person name="Sommer R.J."/>
        </authorList>
    </citation>
    <scope>NUCLEOTIDE SEQUENCE [LARGE SCALE GENOMIC DNA]</scope>
    <source>
        <strain evidence="2">RS5460</strain>
    </source>
</reference>
<keyword evidence="2" id="KW-1185">Reference proteome</keyword>
<sequence length="263" mass="28475">SSTDDACPCDPLPMLDAKWGIDNGVPAKTGTMGSCADPTHVFTFWATNYGEDVQNVPNTVPVEATSKLQVSCYAGIWLLTLPGNVAVGGQRDNSSIIDKWEWAFTGDLENDPCLIQALPEETSLDTAGVCPRDERQLVIRAINESLAKVTFEIDPNHVLTFDTTRIMWMLEYKYTGVKHWLVAVSCAIVASGNVNSECMCQDLPMLDATWGIANGVSAQVGANGEVMWGACANKAHRITFWGANYPDSIQSVAGNTMSFEDTA</sequence>
<name>A0AAN5CCV4_9BILA</name>
<accession>A0AAN5CCV4</accession>
<comment type="caution">
    <text evidence="1">The sequence shown here is derived from an EMBL/GenBank/DDBJ whole genome shotgun (WGS) entry which is preliminary data.</text>
</comment>
<gene>
    <name evidence="1" type="ORF">PMAYCL1PPCAC_08943</name>
</gene>
<evidence type="ECO:0000313" key="1">
    <source>
        <dbReference type="EMBL" id="GMR38747.1"/>
    </source>
</evidence>
<dbReference type="EMBL" id="BTRK01000002">
    <property type="protein sequence ID" value="GMR38747.1"/>
    <property type="molecule type" value="Genomic_DNA"/>
</dbReference>
<dbReference type="AlphaFoldDB" id="A0AAN5CCV4"/>
<dbReference type="Proteomes" id="UP001328107">
    <property type="component" value="Unassembled WGS sequence"/>
</dbReference>
<feature type="non-terminal residue" evidence="1">
    <location>
        <position position="1"/>
    </location>
</feature>
<evidence type="ECO:0000313" key="2">
    <source>
        <dbReference type="Proteomes" id="UP001328107"/>
    </source>
</evidence>
<proteinExistence type="predicted"/>